<evidence type="ECO:0000313" key="3">
    <source>
        <dbReference type="Proteomes" id="UP001605036"/>
    </source>
</evidence>
<feature type="domain" description="PIH1 N-terminal" evidence="1">
    <location>
        <begin position="70"/>
        <end position="102"/>
    </location>
</feature>
<reference evidence="2 3" key="1">
    <citation type="submission" date="2024-09" db="EMBL/GenBank/DDBJ databases">
        <title>Chromosome-scale assembly of Riccia fluitans.</title>
        <authorList>
            <person name="Paukszto L."/>
            <person name="Sawicki J."/>
            <person name="Karawczyk K."/>
            <person name="Piernik-Szablinska J."/>
            <person name="Szczecinska M."/>
            <person name="Mazdziarz M."/>
        </authorList>
    </citation>
    <scope>NUCLEOTIDE SEQUENCE [LARGE SCALE GENOMIC DNA]</scope>
    <source>
        <strain evidence="2">Rf_01</strain>
        <tissue evidence="2">Aerial parts of the thallus</tissue>
    </source>
</reference>
<comment type="caution">
    <text evidence="2">The sequence shown here is derived from an EMBL/GenBank/DDBJ whole genome shotgun (WGS) entry which is preliminary data.</text>
</comment>
<name>A0ABD1ZFA6_9MARC</name>
<dbReference type="Proteomes" id="UP001605036">
    <property type="component" value="Unassembled WGS sequence"/>
</dbReference>
<sequence>MKIEEVEDEPPRKDEKLESALKLLKSYVKARDEGIAPKNPDFEAMLDAMKQPEGGSESITLPKVGTDRSNCETIIPKPFFVVKTATKEGEKIFINICGSPKV</sequence>
<organism evidence="2 3">
    <name type="scientific">Riccia fluitans</name>
    <dbReference type="NCBI Taxonomy" id="41844"/>
    <lineage>
        <taxon>Eukaryota</taxon>
        <taxon>Viridiplantae</taxon>
        <taxon>Streptophyta</taxon>
        <taxon>Embryophyta</taxon>
        <taxon>Marchantiophyta</taxon>
        <taxon>Marchantiopsida</taxon>
        <taxon>Marchantiidae</taxon>
        <taxon>Marchantiales</taxon>
        <taxon>Ricciaceae</taxon>
        <taxon>Riccia</taxon>
    </lineage>
</organism>
<dbReference type="AlphaFoldDB" id="A0ABD1ZFA6"/>
<keyword evidence="3" id="KW-1185">Reference proteome</keyword>
<evidence type="ECO:0000313" key="2">
    <source>
        <dbReference type="EMBL" id="KAL2650052.1"/>
    </source>
</evidence>
<gene>
    <name evidence="2" type="ORF">R1flu_018180</name>
</gene>
<evidence type="ECO:0000259" key="1">
    <source>
        <dbReference type="Pfam" id="PF08190"/>
    </source>
</evidence>
<protein>
    <recommendedName>
        <fullName evidence="1">PIH1 N-terminal domain-containing protein</fullName>
    </recommendedName>
</protein>
<accession>A0ABD1ZFA6</accession>
<proteinExistence type="predicted"/>
<dbReference type="InterPro" id="IPR012981">
    <property type="entry name" value="PIH1_N"/>
</dbReference>
<dbReference type="Pfam" id="PF08190">
    <property type="entry name" value="PIH1"/>
    <property type="match status" value="1"/>
</dbReference>
<dbReference type="EMBL" id="JBHFFA010000001">
    <property type="protein sequence ID" value="KAL2650052.1"/>
    <property type="molecule type" value="Genomic_DNA"/>
</dbReference>